<reference evidence="1 2" key="1">
    <citation type="submission" date="2019-05" db="EMBL/GenBank/DDBJ databases">
        <title>The Complete Genome Sequence of the n-alkane-degrading Desulfoglaeba alkanexedens ALDC reveals multiple alkylsuccinate synthase gene clusters.</title>
        <authorList>
            <person name="Callaghan A.V."/>
            <person name="Davidova I.A."/>
            <person name="Duncan K.E."/>
            <person name="Morris B."/>
            <person name="McInerney M.J."/>
        </authorList>
    </citation>
    <scope>NUCLEOTIDE SEQUENCE [LARGE SCALE GENOMIC DNA]</scope>
    <source>
        <strain evidence="1 2">ALDC</strain>
    </source>
</reference>
<proteinExistence type="predicted"/>
<dbReference type="OrthoDB" id="5508297at2"/>
<gene>
    <name evidence="1" type="ORF">FDQ92_06255</name>
</gene>
<dbReference type="AlphaFoldDB" id="A0A4P8L1Z4"/>
<dbReference type="EMBL" id="CP040098">
    <property type="protein sequence ID" value="QCQ21819.1"/>
    <property type="molecule type" value="Genomic_DNA"/>
</dbReference>
<dbReference type="Proteomes" id="UP000298602">
    <property type="component" value="Chromosome"/>
</dbReference>
<keyword evidence="2" id="KW-1185">Reference proteome</keyword>
<organism evidence="1 2">
    <name type="scientific">Desulfoglaeba alkanexedens ALDC</name>
    <dbReference type="NCBI Taxonomy" id="980445"/>
    <lineage>
        <taxon>Bacteria</taxon>
        <taxon>Pseudomonadati</taxon>
        <taxon>Thermodesulfobacteriota</taxon>
        <taxon>Syntrophobacteria</taxon>
        <taxon>Syntrophobacterales</taxon>
        <taxon>Syntrophobacteraceae</taxon>
        <taxon>Desulfoglaeba</taxon>
    </lineage>
</organism>
<evidence type="ECO:0000313" key="2">
    <source>
        <dbReference type="Proteomes" id="UP000298602"/>
    </source>
</evidence>
<name>A0A4P8L1Z4_9BACT</name>
<evidence type="ECO:0000313" key="1">
    <source>
        <dbReference type="EMBL" id="QCQ21819.1"/>
    </source>
</evidence>
<protein>
    <submittedName>
        <fullName evidence="1">Uncharacterized protein</fullName>
    </submittedName>
</protein>
<accession>A0A4P8L1Z4</accession>
<dbReference type="RefSeq" id="WP_137423788.1">
    <property type="nucleotide sequence ID" value="NZ_CP040098.1"/>
</dbReference>
<sequence length="172" mass="20288">MAQIVYGHPSASKYRFHVFTDLDFWDARRILKDVALVKRNFGHSPPGDFYPTQVVSQDAGRVLAAVIERRLRKAIASPPRHVIVRSILMDGYFQFDPLLYYPARWGVERMLRFTWWRLPLDQSLLSDPYHTARVFWVEGKIRIERETRAAKHDPVIRTRRDARKHLVIPSCF</sequence>
<dbReference type="KEGG" id="dax:FDQ92_06255"/>
<reference evidence="1 2" key="2">
    <citation type="submission" date="2019-05" db="EMBL/GenBank/DDBJ databases">
        <authorList>
            <person name="Suflita J.M."/>
            <person name="Marks C.R."/>
        </authorList>
    </citation>
    <scope>NUCLEOTIDE SEQUENCE [LARGE SCALE GENOMIC DNA]</scope>
    <source>
        <strain evidence="1 2">ALDC</strain>
    </source>
</reference>